<dbReference type="Proteomes" id="UP000823775">
    <property type="component" value="Unassembled WGS sequence"/>
</dbReference>
<organism evidence="1 2">
    <name type="scientific">Datura stramonium</name>
    <name type="common">Jimsonweed</name>
    <name type="synonym">Common thornapple</name>
    <dbReference type="NCBI Taxonomy" id="4076"/>
    <lineage>
        <taxon>Eukaryota</taxon>
        <taxon>Viridiplantae</taxon>
        <taxon>Streptophyta</taxon>
        <taxon>Embryophyta</taxon>
        <taxon>Tracheophyta</taxon>
        <taxon>Spermatophyta</taxon>
        <taxon>Magnoliopsida</taxon>
        <taxon>eudicotyledons</taxon>
        <taxon>Gunneridae</taxon>
        <taxon>Pentapetalae</taxon>
        <taxon>asterids</taxon>
        <taxon>lamiids</taxon>
        <taxon>Solanales</taxon>
        <taxon>Solanaceae</taxon>
        <taxon>Solanoideae</taxon>
        <taxon>Datureae</taxon>
        <taxon>Datura</taxon>
    </lineage>
</organism>
<accession>A0ABS8VDZ4</accession>
<evidence type="ECO:0000313" key="1">
    <source>
        <dbReference type="EMBL" id="MCD9644289.1"/>
    </source>
</evidence>
<evidence type="ECO:0000313" key="2">
    <source>
        <dbReference type="Proteomes" id="UP000823775"/>
    </source>
</evidence>
<sequence>RRASLTYNASTTCIKHNRASATRKLFGKESAEPFFIIVSHRLSSVSHSSLEMNQSEQSNNHQKIHWQKNQLSHFSSSANVPLRPATTHLKESAEPFSIIVGHHFSPARRSNIQSGFEVKFNLIHRRGIQTANTTTTVVRISCM</sequence>
<feature type="non-terminal residue" evidence="1">
    <location>
        <position position="1"/>
    </location>
</feature>
<comment type="caution">
    <text evidence="1">The sequence shown here is derived from an EMBL/GenBank/DDBJ whole genome shotgun (WGS) entry which is preliminary data.</text>
</comment>
<dbReference type="EMBL" id="JACEIK010004115">
    <property type="protein sequence ID" value="MCD9644289.1"/>
    <property type="molecule type" value="Genomic_DNA"/>
</dbReference>
<gene>
    <name evidence="1" type="ORF">HAX54_032471</name>
</gene>
<proteinExistence type="predicted"/>
<reference evidence="1 2" key="1">
    <citation type="journal article" date="2021" name="BMC Genomics">
        <title>Datura genome reveals duplications of psychoactive alkaloid biosynthetic genes and high mutation rate following tissue culture.</title>
        <authorList>
            <person name="Rajewski A."/>
            <person name="Carter-House D."/>
            <person name="Stajich J."/>
            <person name="Litt A."/>
        </authorList>
    </citation>
    <scope>NUCLEOTIDE SEQUENCE [LARGE SCALE GENOMIC DNA]</scope>
    <source>
        <strain evidence="1">AR-01</strain>
    </source>
</reference>
<protein>
    <submittedName>
        <fullName evidence="1">Uncharacterized protein</fullName>
    </submittedName>
</protein>
<keyword evidence="2" id="KW-1185">Reference proteome</keyword>
<name>A0ABS8VDZ4_DATST</name>